<gene>
    <name evidence="2" type="ORF">DXZ20_24165</name>
</gene>
<dbReference type="GO" id="GO:0008930">
    <property type="term" value="F:methylthioadenosine nucleosidase activity"/>
    <property type="evidence" value="ECO:0007669"/>
    <property type="project" value="TreeGrafter"/>
</dbReference>
<dbReference type="RefSeq" id="WP_163701414.1">
    <property type="nucleotide sequence ID" value="NZ_QXHD01000004.1"/>
</dbReference>
<evidence type="ECO:0000259" key="1">
    <source>
        <dbReference type="Pfam" id="PF01048"/>
    </source>
</evidence>
<dbReference type="Proteomes" id="UP000481033">
    <property type="component" value="Unassembled WGS sequence"/>
</dbReference>
<dbReference type="InterPro" id="IPR035994">
    <property type="entry name" value="Nucleoside_phosphorylase_sf"/>
</dbReference>
<dbReference type="PANTHER" id="PTHR46832">
    <property type="entry name" value="5'-METHYLTHIOADENOSINE/S-ADENOSYLHOMOCYSTEINE NUCLEOSIDASE"/>
    <property type="match status" value="1"/>
</dbReference>
<dbReference type="SUPFAM" id="SSF53167">
    <property type="entry name" value="Purine and uridine phosphorylases"/>
    <property type="match status" value="1"/>
</dbReference>
<feature type="domain" description="Nucleoside phosphorylase" evidence="1">
    <location>
        <begin position="5"/>
        <end position="244"/>
    </location>
</feature>
<sequence length="299" mass="32337">MPSAVILTALPVEYLAVRAHLNDLQEKMHPQGTIYEVGKFLGDELTWEVGIGEVGAGNAGAAVEAERAITTLKPDVLFFVGIAGGIKDVAIGDVVVATQVYGYESGKVEEQFWTRPAVGQSAYALVQRAKSEARRDEWRQKLDEVAPVTPKVWVAPIAAGEKVIASRESALFQFLRASYNDAIAVEMEGFGFLSTAFAYPNIKAMVIRGISDLIEDKNDGSPESGQAPEAIRQQQASEHAAAFAFSLLAKLNLLNVSESSSESHGLKNTRAVQINTDNAKGYQTIVRGETVNIGETYKY</sequence>
<dbReference type="InterPro" id="IPR000845">
    <property type="entry name" value="Nucleoside_phosphorylase_d"/>
</dbReference>
<name>A0A6M0RR04_9CYAN</name>
<dbReference type="GO" id="GO:0008782">
    <property type="term" value="F:adenosylhomocysteine nucleosidase activity"/>
    <property type="evidence" value="ECO:0007669"/>
    <property type="project" value="TreeGrafter"/>
</dbReference>
<organism evidence="2 3">
    <name type="scientific">Adonisia turfae CCMR0081</name>
    <dbReference type="NCBI Taxonomy" id="2292702"/>
    <lineage>
        <taxon>Bacteria</taxon>
        <taxon>Bacillati</taxon>
        <taxon>Cyanobacteriota</taxon>
        <taxon>Adonisia</taxon>
        <taxon>Adonisia turfae</taxon>
    </lineage>
</organism>
<dbReference type="GO" id="GO:0009116">
    <property type="term" value="P:nucleoside metabolic process"/>
    <property type="evidence" value="ECO:0007669"/>
    <property type="project" value="InterPro"/>
</dbReference>
<dbReference type="AlphaFoldDB" id="A0A6M0RR04"/>
<accession>A0A6M0RR04</accession>
<dbReference type="EMBL" id="QXHD01000004">
    <property type="protein sequence ID" value="NEZ58678.1"/>
    <property type="molecule type" value="Genomic_DNA"/>
</dbReference>
<dbReference type="PANTHER" id="PTHR46832:SF1">
    <property type="entry name" value="5'-METHYLTHIOADENOSINE_S-ADENOSYLHOMOCYSTEINE NUCLEOSIDASE"/>
    <property type="match status" value="1"/>
</dbReference>
<dbReference type="GO" id="GO:0005829">
    <property type="term" value="C:cytosol"/>
    <property type="evidence" value="ECO:0007669"/>
    <property type="project" value="TreeGrafter"/>
</dbReference>
<dbReference type="GO" id="GO:0019284">
    <property type="term" value="P:L-methionine salvage from S-adenosylmethionine"/>
    <property type="evidence" value="ECO:0007669"/>
    <property type="project" value="TreeGrafter"/>
</dbReference>
<proteinExistence type="predicted"/>
<protein>
    <recommendedName>
        <fullName evidence="1">Nucleoside phosphorylase domain-containing protein</fullName>
    </recommendedName>
</protein>
<reference evidence="2 3" key="1">
    <citation type="journal article" date="2020" name="Microb. Ecol.">
        <title>Ecogenomics of the Marine Benthic Filamentous Cyanobacterium Adonisia.</title>
        <authorList>
            <person name="Walter J.M."/>
            <person name="Coutinho F.H."/>
            <person name="Leomil L."/>
            <person name="Hargreaves P.I."/>
            <person name="Campeao M.E."/>
            <person name="Vieira V.V."/>
            <person name="Silva B.S."/>
            <person name="Fistarol G.O."/>
            <person name="Salomon P.S."/>
            <person name="Sawabe T."/>
            <person name="Mino S."/>
            <person name="Hosokawa M."/>
            <person name="Miyashita H."/>
            <person name="Maruyama F."/>
            <person name="van Verk M.C."/>
            <person name="Dutilh B.E."/>
            <person name="Thompson C.C."/>
            <person name="Thompson F.L."/>
        </authorList>
    </citation>
    <scope>NUCLEOTIDE SEQUENCE [LARGE SCALE GENOMIC DNA]</scope>
    <source>
        <strain evidence="2 3">CCMR0081</strain>
    </source>
</reference>
<dbReference type="Gene3D" id="3.40.50.1580">
    <property type="entry name" value="Nucleoside phosphorylase domain"/>
    <property type="match status" value="1"/>
</dbReference>
<dbReference type="Pfam" id="PF01048">
    <property type="entry name" value="PNP_UDP_1"/>
    <property type="match status" value="1"/>
</dbReference>
<evidence type="ECO:0000313" key="3">
    <source>
        <dbReference type="Proteomes" id="UP000481033"/>
    </source>
</evidence>
<evidence type="ECO:0000313" key="2">
    <source>
        <dbReference type="EMBL" id="NEZ58678.1"/>
    </source>
</evidence>
<keyword evidence="3" id="KW-1185">Reference proteome</keyword>
<dbReference type="CDD" id="cd09008">
    <property type="entry name" value="MTAN"/>
    <property type="match status" value="1"/>
</dbReference>
<comment type="caution">
    <text evidence="2">The sequence shown here is derived from an EMBL/GenBank/DDBJ whole genome shotgun (WGS) entry which is preliminary data.</text>
</comment>